<dbReference type="Pfam" id="PF09981">
    <property type="entry name" value="DUF2218"/>
    <property type="match status" value="1"/>
</dbReference>
<comment type="similarity">
    <text evidence="2">Belongs to the HpcH/HpaI aldolase family.</text>
</comment>
<comment type="caution">
    <text evidence="9">The sequence shown here is derived from an EMBL/GenBank/DDBJ whole genome shotgun (WGS) entry which is preliminary data.</text>
</comment>
<accession>A0A497ZFX3</accession>
<keyword evidence="4" id="KW-0456">Lyase</keyword>
<dbReference type="PANTHER" id="PTHR30502:SF0">
    <property type="entry name" value="PHOSPHOENOLPYRUVATE CARBOXYLASE FAMILY PROTEIN"/>
    <property type="match status" value="1"/>
</dbReference>
<dbReference type="STRING" id="981384.GCA_000192475_02333"/>
<dbReference type="InterPro" id="IPR005000">
    <property type="entry name" value="Aldolase/citrate-lyase_domain"/>
</dbReference>
<dbReference type="InterPro" id="IPR040442">
    <property type="entry name" value="Pyrv_kinase-like_dom_sf"/>
</dbReference>
<evidence type="ECO:0000256" key="6">
    <source>
        <dbReference type="ARBA" id="ARBA00045074"/>
    </source>
</evidence>
<gene>
    <name evidence="9" type="ORF">CLV75_2736</name>
</gene>
<evidence type="ECO:0000313" key="10">
    <source>
        <dbReference type="Proteomes" id="UP000271700"/>
    </source>
</evidence>
<sequence length="374" mass="40782">MLISARLGPLTFASLKREFAMPAPTNRFKIALKEKRPQMGCWIGLASPYAAEISATAGFDWLLVDGEHAPNDLRSILEQVRVIEASDSIPLARLPIGETWLIKQYLDAGIQSLLVPMVETKDQAEELVRAVRYPPIGSRGVGSSLARASMFAAIDDYLTTADDQICLIVQVENRAGMAALDGILETEVDGVFIGPADLAADMGHIGQAGHPEVKAAVLDAIKRTVAAGKAAGILTTDPEMQRQCLDLGATFVATDIDVTRFASAIRTSAQKALSLLPDQTASGRMTSANSSKYLQQLCKHWSHKAEVEFNETHGRINFSDGKSVEMSATQDYLSIVATTRARGDLEHWKQIIEQHLLRFAFREDCTPIWDQSSS</sequence>
<dbReference type="GO" id="GO:0016832">
    <property type="term" value="F:aldehyde-lyase activity"/>
    <property type="evidence" value="ECO:0007669"/>
    <property type="project" value="UniProtKB-ARBA"/>
</dbReference>
<reference evidence="9 10" key="1">
    <citation type="submission" date="2018-10" db="EMBL/GenBank/DDBJ databases">
        <title>Genomic Encyclopedia of Archaeal and Bacterial Type Strains, Phase II (KMG-II): from individual species to whole genera.</title>
        <authorList>
            <person name="Goeker M."/>
        </authorList>
    </citation>
    <scope>NUCLEOTIDE SEQUENCE [LARGE SCALE GENOMIC DNA]</scope>
    <source>
        <strain evidence="9 10">DSM 29317</strain>
    </source>
</reference>
<dbReference type="EMBL" id="RCCT01000003">
    <property type="protein sequence ID" value="RLK07610.1"/>
    <property type="molecule type" value="Genomic_DNA"/>
</dbReference>
<protein>
    <recommendedName>
        <fullName evidence="7">Hydroxypyruvate/pyruvate aldolase</fullName>
    </recommendedName>
</protein>
<dbReference type="Proteomes" id="UP000271700">
    <property type="component" value="Unassembled WGS sequence"/>
</dbReference>
<proteinExistence type="inferred from homology"/>
<dbReference type="Gene3D" id="3.30.310.50">
    <property type="entry name" value="Alpha-D-phosphohexomutase, C-terminal domain"/>
    <property type="match status" value="1"/>
</dbReference>
<evidence type="ECO:0000256" key="2">
    <source>
        <dbReference type="ARBA" id="ARBA00005568"/>
    </source>
</evidence>
<feature type="domain" description="HpcH/HpaI aldolase/citrate lyase" evidence="8">
    <location>
        <begin position="38"/>
        <end position="263"/>
    </location>
</feature>
<keyword evidence="3" id="KW-0479">Metal-binding</keyword>
<keyword evidence="5" id="KW-0670">Pyruvate</keyword>
<dbReference type="SUPFAM" id="SSF51621">
    <property type="entry name" value="Phosphoenolpyruvate/pyruvate domain"/>
    <property type="match status" value="1"/>
</dbReference>
<evidence type="ECO:0000256" key="7">
    <source>
        <dbReference type="ARBA" id="ARBA00068169"/>
    </source>
</evidence>
<name>A0A497ZFX3_9RHOB</name>
<comment type="catalytic activity">
    <reaction evidence="6">
        <text>D-glyceraldehyde + pyruvate = 2-dehydro-3-deoxy-L-galactonate</text>
        <dbReference type="Rhea" id="RHEA:80055"/>
        <dbReference type="ChEBI" id="CHEBI:15361"/>
        <dbReference type="ChEBI" id="CHEBI:17378"/>
        <dbReference type="ChEBI" id="CHEBI:75545"/>
    </reaction>
</comment>
<dbReference type="InterPro" id="IPR014543">
    <property type="entry name" value="UCP028291"/>
</dbReference>
<evidence type="ECO:0000313" key="9">
    <source>
        <dbReference type="EMBL" id="RLK07610.1"/>
    </source>
</evidence>
<dbReference type="GO" id="GO:0046872">
    <property type="term" value="F:metal ion binding"/>
    <property type="evidence" value="ECO:0007669"/>
    <property type="project" value="UniProtKB-KW"/>
</dbReference>
<dbReference type="Pfam" id="PF03328">
    <property type="entry name" value="HpcH_HpaI"/>
    <property type="match status" value="1"/>
</dbReference>
<evidence type="ECO:0000259" key="8">
    <source>
        <dbReference type="Pfam" id="PF03328"/>
    </source>
</evidence>
<dbReference type="InterPro" id="IPR050251">
    <property type="entry name" value="HpcH-HpaI_aldolase"/>
</dbReference>
<evidence type="ECO:0000256" key="1">
    <source>
        <dbReference type="ARBA" id="ARBA00001968"/>
    </source>
</evidence>
<evidence type="ECO:0000256" key="5">
    <source>
        <dbReference type="ARBA" id="ARBA00023317"/>
    </source>
</evidence>
<comment type="cofactor">
    <cofactor evidence="1">
        <name>a divalent metal cation</name>
        <dbReference type="ChEBI" id="CHEBI:60240"/>
    </cofactor>
</comment>
<dbReference type="GO" id="GO:0005737">
    <property type="term" value="C:cytoplasm"/>
    <property type="evidence" value="ECO:0007669"/>
    <property type="project" value="TreeGrafter"/>
</dbReference>
<dbReference type="AlphaFoldDB" id="A0A497ZFX3"/>
<dbReference type="FunFam" id="3.20.20.60:FF:000004">
    <property type="entry name" value="5-keto-4-deoxy-D-glucarate aldolase"/>
    <property type="match status" value="1"/>
</dbReference>
<organism evidence="9 10">
    <name type="scientific">Ruegeria conchae</name>
    <dbReference type="NCBI Taxonomy" id="981384"/>
    <lineage>
        <taxon>Bacteria</taxon>
        <taxon>Pseudomonadati</taxon>
        <taxon>Pseudomonadota</taxon>
        <taxon>Alphaproteobacteria</taxon>
        <taxon>Rhodobacterales</taxon>
        <taxon>Roseobacteraceae</taxon>
        <taxon>Ruegeria</taxon>
    </lineage>
</organism>
<keyword evidence="10" id="KW-1185">Reference proteome</keyword>
<dbReference type="InterPro" id="IPR015813">
    <property type="entry name" value="Pyrv/PenolPyrv_kinase-like_dom"/>
</dbReference>
<evidence type="ECO:0000256" key="4">
    <source>
        <dbReference type="ARBA" id="ARBA00023239"/>
    </source>
</evidence>
<evidence type="ECO:0000256" key="3">
    <source>
        <dbReference type="ARBA" id="ARBA00022723"/>
    </source>
</evidence>
<dbReference type="PANTHER" id="PTHR30502">
    <property type="entry name" value="2-KETO-3-DEOXY-L-RHAMNONATE ALDOLASE"/>
    <property type="match status" value="1"/>
</dbReference>
<dbReference type="Gene3D" id="3.20.20.60">
    <property type="entry name" value="Phosphoenolpyruvate-binding domains"/>
    <property type="match status" value="1"/>
</dbReference>